<reference evidence="3 4" key="1">
    <citation type="submission" date="2023-05" db="EMBL/GenBank/DDBJ databases">
        <title>A 100% complete, gapless, phased diploid assembly of the Scenedesmus obliquus UTEX 3031 genome.</title>
        <authorList>
            <person name="Biondi T.C."/>
            <person name="Hanschen E.R."/>
            <person name="Kwon T."/>
            <person name="Eng W."/>
            <person name="Kruse C.P.S."/>
            <person name="Koehler S.I."/>
            <person name="Kunde Y."/>
            <person name="Gleasner C.D."/>
            <person name="You Mak K.T."/>
            <person name="Polle J."/>
            <person name="Hovde B.T."/>
            <person name="Starkenburg S.R."/>
        </authorList>
    </citation>
    <scope>NUCLEOTIDE SEQUENCE [LARGE SCALE GENOMIC DNA]</scope>
    <source>
        <strain evidence="3 4">DOE0152z</strain>
    </source>
</reference>
<dbReference type="InterPro" id="IPR057209">
    <property type="entry name" value="DUF7887"/>
</dbReference>
<dbReference type="PANTHER" id="PTHR38389:SF1">
    <property type="entry name" value="DNA-DIRECTED RNA POLYMERASE SUBUNIT BETA"/>
    <property type="match status" value="1"/>
</dbReference>
<dbReference type="Proteomes" id="UP001244341">
    <property type="component" value="Chromosome 4b"/>
</dbReference>
<dbReference type="EMBL" id="CP126211">
    <property type="protein sequence ID" value="WIA13516.1"/>
    <property type="molecule type" value="Genomic_DNA"/>
</dbReference>
<gene>
    <name evidence="3" type="ORF">OEZ85_007089</name>
</gene>
<evidence type="ECO:0000313" key="4">
    <source>
        <dbReference type="Proteomes" id="UP001244341"/>
    </source>
</evidence>
<sequence>MHSQQLLQHASLGGTSLTCKLKQSLPKAGTTAVHQRTRAVRVAAEKVKVTGVTVKSARTSQKAQPGSGSSSSSSGVLSAFNELYSPLNGLVGTPIYFGLQLVELVITVGIVDAAYSGDWSRIGAISKETELQLQQVVWVLLGVKALCGVAAAFVAKEAGRGWVAPLAKGILFGSLALYEQTAPAAVESE</sequence>
<proteinExistence type="predicted"/>
<feature type="region of interest" description="Disordered" evidence="1">
    <location>
        <begin position="56"/>
        <end position="75"/>
    </location>
</feature>
<evidence type="ECO:0000313" key="3">
    <source>
        <dbReference type="EMBL" id="WIA13516.1"/>
    </source>
</evidence>
<dbReference type="Pfam" id="PF25397">
    <property type="entry name" value="DUF7887"/>
    <property type="match status" value="1"/>
</dbReference>
<accession>A0ABY8U0N7</accession>
<keyword evidence="4" id="KW-1185">Reference proteome</keyword>
<organism evidence="3 4">
    <name type="scientific">Tetradesmus obliquus</name>
    <name type="common">Green alga</name>
    <name type="synonym">Acutodesmus obliquus</name>
    <dbReference type="NCBI Taxonomy" id="3088"/>
    <lineage>
        <taxon>Eukaryota</taxon>
        <taxon>Viridiplantae</taxon>
        <taxon>Chlorophyta</taxon>
        <taxon>core chlorophytes</taxon>
        <taxon>Chlorophyceae</taxon>
        <taxon>CS clade</taxon>
        <taxon>Sphaeropleales</taxon>
        <taxon>Scenedesmaceae</taxon>
        <taxon>Tetradesmus</taxon>
    </lineage>
</organism>
<name>A0ABY8U0N7_TETOB</name>
<evidence type="ECO:0000259" key="2">
    <source>
        <dbReference type="Pfam" id="PF25397"/>
    </source>
</evidence>
<feature type="compositionally biased region" description="Low complexity" evidence="1">
    <location>
        <begin position="66"/>
        <end position="75"/>
    </location>
</feature>
<feature type="domain" description="DUF7887" evidence="2">
    <location>
        <begin position="105"/>
        <end position="140"/>
    </location>
</feature>
<evidence type="ECO:0000256" key="1">
    <source>
        <dbReference type="SAM" id="MobiDB-lite"/>
    </source>
</evidence>
<dbReference type="PANTHER" id="PTHR38389">
    <property type="entry name" value="DNA-DIRECTED RNA POLYMERASE SUBUNIT BETA"/>
    <property type="match status" value="1"/>
</dbReference>
<protein>
    <recommendedName>
        <fullName evidence="2">DUF7887 domain-containing protein</fullName>
    </recommendedName>
</protein>